<sequence length="180" mass="20104">MDVTVRHRLIITDSYRLVTVGHRFRVAESSDTCQRLVHLRCDGPLRGRDEEDIEADRLARAALDAEGPPPSRQTEGTSGSRQSPPKSQQTPSTGASKRLKTMARKSTKTMGKLVPPPIKEPLDPEVVEKVGTETAKLIRLMKGQIEASRNREDDMDQEIDELKNTVSEQQKMIENLKSSS</sequence>
<name>A0ACB9FSJ6_9ASTR</name>
<keyword evidence="2" id="KW-1185">Reference proteome</keyword>
<evidence type="ECO:0000313" key="2">
    <source>
        <dbReference type="Proteomes" id="UP001056120"/>
    </source>
</evidence>
<proteinExistence type="predicted"/>
<protein>
    <submittedName>
        <fullName evidence="1">Uncharacterized protein</fullName>
    </submittedName>
</protein>
<gene>
    <name evidence="1" type="ORF">L1987_48324</name>
</gene>
<comment type="caution">
    <text evidence="1">The sequence shown here is derived from an EMBL/GenBank/DDBJ whole genome shotgun (WGS) entry which is preliminary data.</text>
</comment>
<dbReference type="EMBL" id="CM042033">
    <property type="protein sequence ID" value="KAI3773791.1"/>
    <property type="molecule type" value="Genomic_DNA"/>
</dbReference>
<reference evidence="2" key="1">
    <citation type="journal article" date="2022" name="Mol. Ecol. Resour.">
        <title>The genomes of chicory, endive, great burdock and yacon provide insights into Asteraceae palaeo-polyploidization history and plant inulin production.</title>
        <authorList>
            <person name="Fan W."/>
            <person name="Wang S."/>
            <person name="Wang H."/>
            <person name="Wang A."/>
            <person name="Jiang F."/>
            <person name="Liu H."/>
            <person name="Zhao H."/>
            <person name="Xu D."/>
            <person name="Zhang Y."/>
        </authorList>
    </citation>
    <scope>NUCLEOTIDE SEQUENCE [LARGE SCALE GENOMIC DNA]</scope>
    <source>
        <strain evidence="2">cv. Yunnan</strain>
    </source>
</reference>
<evidence type="ECO:0000313" key="1">
    <source>
        <dbReference type="EMBL" id="KAI3773791.1"/>
    </source>
</evidence>
<dbReference type="Proteomes" id="UP001056120">
    <property type="component" value="Linkage Group LG16"/>
</dbReference>
<organism evidence="1 2">
    <name type="scientific">Smallanthus sonchifolius</name>
    <dbReference type="NCBI Taxonomy" id="185202"/>
    <lineage>
        <taxon>Eukaryota</taxon>
        <taxon>Viridiplantae</taxon>
        <taxon>Streptophyta</taxon>
        <taxon>Embryophyta</taxon>
        <taxon>Tracheophyta</taxon>
        <taxon>Spermatophyta</taxon>
        <taxon>Magnoliopsida</taxon>
        <taxon>eudicotyledons</taxon>
        <taxon>Gunneridae</taxon>
        <taxon>Pentapetalae</taxon>
        <taxon>asterids</taxon>
        <taxon>campanulids</taxon>
        <taxon>Asterales</taxon>
        <taxon>Asteraceae</taxon>
        <taxon>Asteroideae</taxon>
        <taxon>Heliantheae alliance</taxon>
        <taxon>Millerieae</taxon>
        <taxon>Smallanthus</taxon>
    </lineage>
</organism>
<accession>A0ACB9FSJ6</accession>
<reference evidence="1 2" key="2">
    <citation type="journal article" date="2022" name="Mol. Ecol. Resour.">
        <title>The genomes of chicory, endive, great burdock and yacon provide insights into Asteraceae paleo-polyploidization history and plant inulin production.</title>
        <authorList>
            <person name="Fan W."/>
            <person name="Wang S."/>
            <person name="Wang H."/>
            <person name="Wang A."/>
            <person name="Jiang F."/>
            <person name="Liu H."/>
            <person name="Zhao H."/>
            <person name="Xu D."/>
            <person name="Zhang Y."/>
        </authorList>
    </citation>
    <scope>NUCLEOTIDE SEQUENCE [LARGE SCALE GENOMIC DNA]</scope>
    <source>
        <strain evidence="2">cv. Yunnan</strain>
        <tissue evidence="1">Leaves</tissue>
    </source>
</reference>